<evidence type="ECO:0000313" key="7">
    <source>
        <dbReference type="EMBL" id="KAL0396199.1"/>
    </source>
</evidence>
<dbReference type="InterPro" id="IPR013180">
    <property type="entry name" value="CTNNBL1_N"/>
</dbReference>
<reference evidence="7" key="1">
    <citation type="submission" date="2020-06" db="EMBL/GenBank/DDBJ databases">
        <authorList>
            <person name="Li T."/>
            <person name="Hu X."/>
            <person name="Zhang T."/>
            <person name="Song X."/>
            <person name="Zhang H."/>
            <person name="Dai N."/>
            <person name="Sheng W."/>
            <person name="Hou X."/>
            <person name="Wei L."/>
        </authorList>
    </citation>
    <scope>NUCLEOTIDE SEQUENCE</scope>
    <source>
        <strain evidence="7">KEN8</strain>
        <tissue evidence="7">Leaf</tissue>
    </source>
</reference>
<evidence type="ECO:0000256" key="1">
    <source>
        <dbReference type="ARBA" id="ARBA00004123"/>
    </source>
</evidence>
<evidence type="ECO:0000256" key="5">
    <source>
        <dbReference type="ARBA" id="ARBA00023242"/>
    </source>
</evidence>
<gene>
    <name evidence="7" type="ORF">Scaly_0068300</name>
</gene>
<sequence>MRAAPCAMAPGDPCAMARRGILRGSRRERLLSKFVENECEKIDRIMELYVRYSDRVKAETERLNQLELDDLEIDEEEKYNRKLDSGLYTLQLIAVILGHLWTSEHSRMRARIELLLKQHKLTKKDVKDILQEYHDNIGDLDGPEEKERAQSKILKFISAFT</sequence>
<evidence type="ECO:0000256" key="3">
    <source>
        <dbReference type="ARBA" id="ARBA00022737"/>
    </source>
</evidence>
<keyword evidence="3" id="KW-0677">Repeat</keyword>
<evidence type="ECO:0000259" key="6">
    <source>
        <dbReference type="Pfam" id="PF08216"/>
    </source>
</evidence>
<keyword evidence="5" id="KW-0539">Nucleus</keyword>
<dbReference type="InterPro" id="IPR039678">
    <property type="entry name" value="CTNNBL1"/>
</dbReference>
<reference evidence="7" key="2">
    <citation type="journal article" date="2024" name="Plant">
        <title>Genomic evolution and insights into agronomic trait innovations of Sesamum species.</title>
        <authorList>
            <person name="Miao H."/>
            <person name="Wang L."/>
            <person name="Qu L."/>
            <person name="Liu H."/>
            <person name="Sun Y."/>
            <person name="Le M."/>
            <person name="Wang Q."/>
            <person name="Wei S."/>
            <person name="Zheng Y."/>
            <person name="Lin W."/>
            <person name="Duan Y."/>
            <person name="Cao H."/>
            <person name="Xiong S."/>
            <person name="Wang X."/>
            <person name="Wei L."/>
            <person name="Li C."/>
            <person name="Ma Q."/>
            <person name="Ju M."/>
            <person name="Zhao R."/>
            <person name="Li G."/>
            <person name="Mu C."/>
            <person name="Tian Q."/>
            <person name="Mei H."/>
            <person name="Zhang T."/>
            <person name="Gao T."/>
            <person name="Zhang H."/>
        </authorList>
    </citation>
    <scope>NUCLEOTIDE SEQUENCE</scope>
    <source>
        <strain evidence="7">KEN8</strain>
    </source>
</reference>
<dbReference type="EMBL" id="JACGWM010000001">
    <property type="protein sequence ID" value="KAL0396199.1"/>
    <property type="molecule type" value="Genomic_DNA"/>
</dbReference>
<dbReference type="AlphaFoldDB" id="A0AAW2SVR9"/>
<evidence type="ECO:0000256" key="4">
    <source>
        <dbReference type="ARBA" id="ARBA00023054"/>
    </source>
</evidence>
<evidence type="ECO:0000256" key="2">
    <source>
        <dbReference type="ARBA" id="ARBA00022553"/>
    </source>
</evidence>
<proteinExistence type="predicted"/>
<dbReference type="Pfam" id="PF08216">
    <property type="entry name" value="CTNNBL"/>
    <property type="match status" value="1"/>
</dbReference>
<dbReference type="InterPro" id="IPR011989">
    <property type="entry name" value="ARM-like"/>
</dbReference>
<comment type="caution">
    <text evidence="7">The sequence shown here is derived from an EMBL/GenBank/DDBJ whole genome shotgun (WGS) entry which is preliminary data.</text>
</comment>
<dbReference type="PANTHER" id="PTHR14978:SF0">
    <property type="entry name" value="BETA-CATENIN-LIKE PROTEIN 1"/>
    <property type="match status" value="1"/>
</dbReference>
<name>A0AAW2SVR9_9LAMI</name>
<accession>A0AAW2SVR9</accession>
<dbReference type="Gene3D" id="1.25.10.10">
    <property type="entry name" value="Leucine-rich Repeat Variant"/>
    <property type="match status" value="1"/>
</dbReference>
<comment type="subcellular location">
    <subcellularLocation>
        <location evidence="1">Nucleus</location>
    </subcellularLocation>
</comment>
<dbReference type="PANTHER" id="PTHR14978">
    <property type="entry name" value="BETA-CATENIN-LIKE PROTEIN 1 NUCLEAR ASSOCIATED PROTEIN"/>
    <property type="match status" value="1"/>
</dbReference>
<organism evidence="7">
    <name type="scientific">Sesamum calycinum</name>
    <dbReference type="NCBI Taxonomy" id="2727403"/>
    <lineage>
        <taxon>Eukaryota</taxon>
        <taxon>Viridiplantae</taxon>
        <taxon>Streptophyta</taxon>
        <taxon>Embryophyta</taxon>
        <taxon>Tracheophyta</taxon>
        <taxon>Spermatophyta</taxon>
        <taxon>Magnoliopsida</taxon>
        <taxon>eudicotyledons</taxon>
        <taxon>Gunneridae</taxon>
        <taxon>Pentapetalae</taxon>
        <taxon>asterids</taxon>
        <taxon>lamiids</taxon>
        <taxon>Lamiales</taxon>
        <taxon>Pedaliaceae</taxon>
        <taxon>Sesamum</taxon>
    </lineage>
</organism>
<keyword evidence="4" id="KW-0175">Coiled coil</keyword>
<feature type="domain" description="Beta-catenin-like protein 1 N-terminal" evidence="6">
    <location>
        <begin position="25"/>
        <end position="131"/>
    </location>
</feature>
<protein>
    <recommendedName>
        <fullName evidence="6">Beta-catenin-like protein 1 N-terminal domain-containing protein</fullName>
    </recommendedName>
</protein>
<keyword evidence="2" id="KW-0597">Phosphoprotein</keyword>
<dbReference type="GO" id="GO:0005681">
    <property type="term" value="C:spliceosomal complex"/>
    <property type="evidence" value="ECO:0007669"/>
    <property type="project" value="TreeGrafter"/>
</dbReference>